<organism evidence="1">
    <name type="scientific">bioreactor metagenome</name>
    <dbReference type="NCBI Taxonomy" id="1076179"/>
    <lineage>
        <taxon>unclassified sequences</taxon>
        <taxon>metagenomes</taxon>
        <taxon>ecological metagenomes</taxon>
    </lineage>
</organism>
<comment type="caution">
    <text evidence="1">The sequence shown here is derived from an EMBL/GenBank/DDBJ whole genome shotgun (WGS) entry which is preliminary data.</text>
</comment>
<reference evidence="1" key="1">
    <citation type="submission" date="2019-08" db="EMBL/GenBank/DDBJ databases">
        <authorList>
            <person name="Kucharzyk K."/>
            <person name="Murdoch R.W."/>
            <person name="Higgins S."/>
            <person name="Loffler F."/>
        </authorList>
    </citation>
    <scope>NUCLEOTIDE SEQUENCE</scope>
</reference>
<evidence type="ECO:0000313" key="1">
    <source>
        <dbReference type="EMBL" id="MPN50187.1"/>
    </source>
</evidence>
<sequence length="97" mass="10843">MATFTEQLLRVGLLKITAAYFTGWNMRGDCQHRNVVAVAIKQAVNQVQVARPTRACADGQLARQLRFSARGEGRNLFMTGWHPVNCSHTIQTITQTI</sequence>
<gene>
    <name evidence="1" type="ORF">SDC9_197813</name>
</gene>
<dbReference type="AlphaFoldDB" id="A0A645IFW6"/>
<protein>
    <submittedName>
        <fullName evidence="1">Uncharacterized protein</fullName>
    </submittedName>
</protein>
<proteinExistence type="predicted"/>
<dbReference type="EMBL" id="VSSQ01114123">
    <property type="protein sequence ID" value="MPN50187.1"/>
    <property type="molecule type" value="Genomic_DNA"/>
</dbReference>
<accession>A0A645IFW6</accession>
<name>A0A645IFW6_9ZZZZ</name>